<sequence>MLLVMFLLMNIETFSKVKLYIYQVYEVDLYNSTFLHSFYFNEQYINTVSKVYVRNGYVLEVYLKSVRVDAKIKVIWIESIFSKPHYENDEGYEDDYSYEDNDSYYEDDETEDQIEFRTRNLTVVELYKGWYNYSHSQIRMKHMNPSGTQWKINFYLDFLLFADRNISEAELENMLARATNRSLDAILNQNAGRRDQGDGQFSGSRLFESSRSRAASVNSCTHFWGARLSHKYHCGPMIARLPSESIKLPPELQKRPSRQPRHNFPLLEWLQKLFRAGVGLRTGPGRGGQKPRRPGEHIELSRNCLSEISRRGHLNPLRELLSSHSVSVSSREGASNEEAKSFAPLRTARVYECHARTYARRDSYYFNQSYINAVSKSNANSGYALDISLTTARAVAEIKVIWIETFVFQFNSEYDEEFPEDSSSDHYDIVWLEDEHDSYLFNNYRTDKAYITMNVSLLLISNSSINKDKIHFRTTNITTIDLNQDWYNYTHSEIDMKHTNPSDSQWKINFYVDFLLFAHRNISDDKFHNMLTKRDVKTHTSILLRELRTVSVPHLSRVTQLHLPLPPLIKTIIPLLLTRAAVPGLHSLMGVGEVNPRSDY</sequence>
<dbReference type="Proteomes" id="UP000031668">
    <property type="component" value="Unassembled WGS sequence"/>
</dbReference>
<organism evidence="2 3">
    <name type="scientific">Thelohanellus kitauei</name>
    <name type="common">Myxosporean</name>
    <dbReference type="NCBI Taxonomy" id="669202"/>
    <lineage>
        <taxon>Eukaryota</taxon>
        <taxon>Metazoa</taxon>
        <taxon>Cnidaria</taxon>
        <taxon>Myxozoa</taxon>
        <taxon>Myxosporea</taxon>
        <taxon>Bivalvulida</taxon>
        <taxon>Platysporina</taxon>
        <taxon>Myxobolidae</taxon>
        <taxon>Thelohanellus</taxon>
    </lineage>
</organism>
<evidence type="ECO:0000313" key="3">
    <source>
        <dbReference type="Proteomes" id="UP000031668"/>
    </source>
</evidence>
<gene>
    <name evidence="2" type="ORF">RF11_08015</name>
</gene>
<name>A0A0C2J0E4_THEKT</name>
<accession>A0A0C2J0E4</accession>
<keyword evidence="3" id="KW-1185">Reference proteome</keyword>
<reference evidence="2 3" key="1">
    <citation type="journal article" date="2014" name="Genome Biol. Evol.">
        <title>The genome of the myxosporean Thelohanellus kitauei shows adaptations to nutrient acquisition within its fish host.</title>
        <authorList>
            <person name="Yang Y."/>
            <person name="Xiong J."/>
            <person name="Zhou Z."/>
            <person name="Huo F."/>
            <person name="Miao W."/>
            <person name="Ran C."/>
            <person name="Liu Y."/>
            <person name="Zhang J."/>
            <person name="Feng J."/>
            <person name="Wang M."/>
            <person name="Wang M."/>
            <person name="Wang L."/>
            <person name="Yao B."/>
        </authorList>
    </citation>
    <scope>NUCLEOTIDE SEQUENCE [LARGE SCALE GENOMIC DNA]</scope>
    <source>
        <strain evidence="2">Wuqing</strain>
    </source>
</reference>
<dbReference type="AlphaFoldDB" id="A0A0C2J0E4"/>
<evidence type="ECO:0000313" key="2">
    <source>
        <dbReference type="EMBL" id="KII62532.1"/>
    </source>
</evidence>
<comment type="caution">
    <text evidence="2">The sequence shown here is derived from an EMBL/GenBank/DDBJ whole genome shotgun (WGS) entry which is preliminary data.</text>
</comment>
<evidence type="ECO:0000256" key="1">
    <source>
        <dbReference type="SAM" id="SignalP"/>
    </source>
</evidence>
<dbReference type="EMBL" id="JWZT01004947">
    <property type="protein sequence ID" value="KII62532.1"/>
    <property type="molecule type" value="Genomic_DNA"/>
</dbReference>
<proteinExistence type="predicted"/>
<keyword evidence="1" id="KW-0732">Signal</keyword>
<feature type="chain" id="PRO_5013379966" evidence="1">
    <location>
        <begin position="16"/>
        <end position="600"/>
    </location>
</feature>
<protein>
    <submittedName>
        <fullName evidence="2">Uncharacterized protein</fullName>
    </submittedName>
</protein>
<feature type="signal peptide" evidence="1">
    <location>
        <begin position="1"/>
        <end position="15"/>
    </location>
</feature>